<dbReference type="Proteomes" id="UP000663887">
    <property type="component" value="Unassembled WGS sequence"/>
</dbReference>
<dbReference type="GO" id="GO:0003998">
    <property type="term" value="F:acylphosphatase activity"/>
    <property type="evidence" value="ECO:0007669"/>
    <property type="project" value="UniProtKB-EC"/>
</dbReference>
<dbReference type="PANTHER" id="PTHR10029">
    <property type="entry name" value="ACYLPHOSPHATASE"/>
    <property type="match status" value="1"/>
</dbReference>
<name>A0A816EDF8_9BILA</name>
<evidence type="ECO:0000256" key="6">
    <source>
        <dbReference type="RuleBase" id="RU000553"/>
    </source>
</evidence>
<evidence type="ECO:0000256" key="2">
    <source>
        <dbReference type="ARBA" id="ARBA00012150"/>
    </source>
</evidence>
<comment type="caution">
    <text evidence="9">The sequence shown here is derived from an EMBL/GenBank/DDBJ whole genome shotgun (WGS) entry which is preliminary data.</text>
</comment>
<gene>
    <name evidence="9" type="ORF">KQP761_LOCUS29558</name>
    <name evidence="12" type="ORF">MBJ925_LOCUS35505</name>
    <name evidence="11" type="ORF">WKI299_LOCUS21152</name>
    <name evidence="10" type="ORF">XDN619_LOCUS17375</name>
</gene>
<evidence type="ECO:0000256" key="5">
    <source>
        <dbReference type="PROSITE-ProRule" id="PRU00520"/>
    </source>
</evidence>
<dbReference type="InterPro" id="IPR017968">
    <property type="entry name" value="Acylphosphatase_CS"/>
</dbReference>
<feature type="active site" evidence="5">
    <location>
        <position position="66"/>
    </location>
</feature>
<comment type="catalytic activity">
    <reaction evidence="4 5 6">
        <text>an acyl phosphate + H2O = a carboxylate + phosphate + H(+)</text>
        <dbReference type="Rhea" id="RHEA:14965"/>
        <dbReference type="ChEBI" id="CHEBI:15377"/>
        <dbReference type="ChEBI" id="CHEBI:15378"/>
        <dbReference type="ChEBI" id="CHEBI:29067"/>
        <dbReference type="ChEBI" id="CHEBI:43474"/>
        <dbReference type="ChEBI" id="CHEBI:59918"/>
        <dbReference type="EC" id="3.6.1.7"/>
    </reaction>
</comment>
<dbReference type="Pfam" id="PF00708">
    <property type="entry name" value="Acylphosphatase"/>
    <property type="match status" value="1"/>
</dbReference>
<proteinExistence type="inferred from homology"/>
<protein>
    <recommendedName>
        <fullName evidence="2 5">Acylphosphatase</fullName>
        <ecNumber evidence="2 5">3.6.1.7</ecNumber>
    </recommendedName>
</protein>
<dbReference type="EMBL" id="CAJNRE010019608">
    <property type="protein sequence ID" value="CAF2203414.1"/>
    <property type="molecule type" value="Genomic_DNA"/>
</dbReference>
<evidence type="ECO:0000313" key="10">
    <source>
        <dbReference type="EMBL" id="CAF2094372.1"/>
    </source>
</evidence>
<dbReference type="Proteomes" id="UP000663834">
    <property type="component" value="Unassembled WGS sequence"/>
</dbReference>
<evidence type="ECO:0000313" key="12">
    <source>
        <dbReference type="EMBL" id="CAF2203414.1"/>
    </source>
</evidence>
<sequence length="123" mass="13470">MLCHFSIPCVSDSMATGSGNVGSKETTNVSFVSCDFEVFGTVQGVFFRKHTQKEATKLNLVGWVKNASSGTVQGHMEGRKDNINKMKTWLRTTGSPKSKITKADFSNEKTITQLNGTSFNVNK</sequence>
<dbReference type="AlphaFoldDB" id="A0A816EDF8"/>
<evidence type="ECO:0000259" key="8">
    <source>
        <dbReference type="PROSITE" id="PS51160"/>
    </source>
</evidence>
<dbReference type="PROSITE" id="PS00150">
    <property type="entry name" value="ACYLPHOSPHATASE_1"/>
    <property type="match status" value="1"/>
</dbReference>
<evidence type="ECO:0000256" key="3">
    <source>
        <dbReference type="ARBA" id="ARBA00022801"/>
    </source>
</evidence>
<dbReference type="SUPFAM" id="SSF54975">
    <property type="entry name" value="Acylphosphatase/BLUF domain-like"/>
    <property type="match status" value="1"/>
</dbReference>
<dbReference type="PANTHER" id="PTHR10029:SF3">
    <property type="entry name" value="ACYLPHOSPHATASE-RELATED"/>
    <property type="match status" value="1"/>
</dbReference>
<dbReference type="InterPro" id="IPR001792">
    <property type="entry name" value="Acylphosphatase-like_dom"/>
</dbReference>
<dbReference type="InterPro" id="IPR020456">
    <property type="entry name" value="Acylphosphatase"/>
</dbReference>
<dbReference type="EC" id="3.6.1.7" evidence="2 5"/>
<dbReference type="OrthoDB" id="7961613at2759"/>
<dbReference type="Proteomes" id="UP000663856">
    <property type="component" value="Unassembled WGS sequence"/>
</dbReference>
<dbReference type="EMBL" id="CAJNRF010008796">
    <property type="protein sequence ID" value="CAF2104931.1"/>
    <property type="molecule type" value="Genomic_DNA"/>
</dbReference>
<evidence type="ECO:0000256" key="7">
    <source>
        <dbReference type="RuleBase" id="RU004168"/>
    </source>
</evidence>
<evidence type="ECO:0000313" key="13">
    <source>
        <dbReference type="Proteomes" id="UP000663834"/>
    </source>
</evidence>
<dbReference type="Gene3D" id="3.30.70.100">
    <property type="match status" value="1"/>
</dbReference>
<reference evidence="9" key="1">
    <citation type="submission" date="2021-02" db="EMBL/GenBank/DDBJ databases">
        <authorList>
            <person name="Nowell W R."/>
        </authorList>
    </citation>
    <scope>NUCLEOTIDE SEQUENCE</scope>
</reference>
<feature type="domain" description="Acylphosphatase-like" evidence="8">
    <location>
        <begin position="33"/>
        <end position="123"/>
    </location>
</feature>
<keyword evidence="3 5" id="KW-0378">Hydrolase</keyword>
<organism evidence="9 13">
    <name type="scientific">Rotaria magnacalcarata</name>
    <dbReference type="NCBI Taxonomy" id="392030"/>
    <lineage>
        <taxon>Eukaryota</taxon>
        <taxon>Metazoa</taxon>
        <taxon>Spiralia</taxon>
        <taxon>Gnathifera</taxon>
        <taxon>Rotifera</taxon>
        <taxon>Eurotatoria</taxon>
        <taxon>Bdelloidea</taxon>
        <taxon>Philodinida</taxon>
        <taxon>Philodinidae</taxon>
        <taxon>Rotaria</taxon>
    </lineage>
</organism>
<evidence type="ECO:0000313" key="11">
    <source>
        <dbReference type="EMBL" id="CAF2104931.1"/>
    </source>
</evidence>
<comment type="similarity">
    <text evidence="1 7">Belongs to the acylphosphatase family.</text>
</comment>
<evidence type="ECO:0000313" key="9">
    <source>
        <dbReference type="EMBL" id="CAF1648857.1"/>
    </source>
</evidence>
<dbReference type="FunFam" id="3.30.70.100:FF:000011">
    <property type="entry name" value="Acylphosphatase"/>
    <property type="match status" value="1"/>
</dbReference>
<dbReference type="EMBL" id="CAJNOW010016272">
    <property type="protein sequence ID" value="CAF1648857.1"/>
    <property type="molecule type" value="Genomic_DNA"/>
</dbReference>
<evidence type="ECO:0000256" key="4">
    <source>
        <dbReference type="ARBA" id="ARBA00047645"/>
    </source>
</evidence>
<accession>A0A816EDF8</accession>
<dbReference type="PRINTS" id="PR00112">
    <property type="entry name" value="ACYLPHPHTASE"/>
</dbReference>
<dbReference type="InterPro" id="IPR036046">
    <property type="entry name" value="Acylphosphatase-like_dom_sf"/>
</dbReference>
<evidence type="ECO:0000256" key="1">
    <source>
        <dbReference type="ARBA" id="ARBA00005614"/>
    </source>
</evidence>
<feature type="active site" evidence="5">
    <location>
        <position position="48"/>
    </location>
</feature>
<dbReference type="PROSITE" id="PS51160">
    <property type="entry name" value="ACYLPHOSPHATASE_3"/>
    <property type="match status" value="1"/>
</dbReference>
<dbReference type="EMBL" id="CAJNRG010007364">
    <property type="protein sequence ID" value="CAF2094372.1"/>
    <property type="molecule type" value="Genomic_DNA"/>
</dbReference>
<dbReference type="Proteomes" id="UP000663824">
    <property type="component" value="Unassembled WGS sequence"/>
</dbReference>
<dbReference type="PROSITE" id="PS00151">
    <property type="entry name" value="ACYLPHOSPHATASE_2"/>
    <property type="match status" value="1"/>
</dbReference>